<protein>
    <submittedName>
        <fullName evidence="1">Uncharacterized protein</fullName>
    </submittedName>
</protein>
<accession>A0A8K0V055</accession>
<evidence type="ECO:0000313" key="1">
    <source>
        <dbReference type="EMBL" id="KAH8107851.1"/>
    </source>
</evidence>
<reference evidence="1" key="1">
    <citation type="journal article" date="2021" name="New Phytol.">
        <title>Evolutionary innovations through gain and loss of genes in the ectomycorrhizal Boletales.</title>
        <authorList>
            <person name="Wu G."/>
            <person name="Miyauchi S."/>
            <person name="Morin E."/>
            <person name="Kuo A."/>
            <person name="Drula E."/>
            <person name="Varga T."/>
            <person name="Kohler A."/>
            <person name="Feng B."/>
            <person name="Cao Y."/>
            <person name="Lipzen A."/>
            <person name="Daum C."/>
            <person name="Hundley H."/>
            <person name="Pangilinan J."/>
            <person name="Johnson J."/>
            <person name="Barry K."/>
            <person name="LaButti K."/>
            <person name="Ng V."/>
            <person name="Ahrendt S."/>
            <person name="Min B."/>
            <person name="Choi I.G."/>
            <person name="Park H."/>
            <person name="Plett J.M."/>
            <person name="Magnuson J."/>
            <person name="Spatafora J.W."/>
            <person name="Nagy L.G."/>
            <person name="Henrissat B."/>
            <person name="Grigoriev I.V."/>
            <person name="Yang Z.L."/>
            <person name="Xu J."/>
            <person name="Martin F.M."/>
        </authorList>
    </citation>
    <scope>NUCLEOTIDE SEQUENCE</scope>
    <source>
        <strain evidence="1">KKN 215</strain>
    </source>
</reference>
<gene>
    <name evidence="1" type="ORF">BXZ70DRAFT_16852</name>
</gene>
<proteinExistence type="predicted"/>
<name>A0A8K0V055_9AGAR</name>
<keyword evidence="2" id="KW-1185">Reference proteome</keyword>
<dbReference type="AlphaFoldDB" id="A0A8K0V055"/>
<dbReference type="Proteomes" id="UP000813824">
    <property type="component" value="Unassembled WGS sequence"/>
</dbReference>
<organism evidence="1 2">
    <name type="scientific">Cristinia sonorae</name>
    <dbReference type="NCBI Taxonomy" id="1940300"/>
    <lineage>
        <taxon>Eukaryota</taxon>
        <taxon>Fungi</taxon>
        <taxon>Dikarya</taxon>
        <taxon>Basidiomycota</taxon>
        <taxon>Agaricomycotina</taxon>
        <taxon>Agaricomycetes</taxon>
        <taxon>Agaricomycetidae</taxon>
        <taxon>Agaricales</taxon>
        <taxon>Pleurotineae</taxon>
        <taxon>Stephanosporaceae</taxon>
        <taxon>Cristinia</taxon>
    </lineage>
</organism>
<sequence>MLHSCAYIPLLSRSSIMLHCFASLPRHHIDHPPPPHHCLACCLSSFFHGLIVYFRSCSVYVFGTCLIKSVCLLKIPLRECVWYVPMLCVRRVSRQCVTLQIRPYICSQSIRCIVSFLKGSAKSTNHEHEGTSTRPPEYLMINVSFKLEVAGLWPVLLVEQTAAVR</sequence>
<dbReference type="EMBL" id="JAEVFJ010000001">
    <property type="protein sequence ID" value="KAH8107851.1"/>
    <property type="molecule type" value="Genomic_DNA"/>
</dbReference>
<evidence type="ECO:0000313" key="2">
    <source>
        <dbReference type="Proteomes" id="UP000813824"/>
    </source>
</evidence>
<comment type="caution">
    <text evidence="1">The sequence shown here is derived from an EMBL/GenBank/DDBJ whole genome shotgun (WGS) entry which is preliminary data.</text>
</comment>